<evidence type="ECO:0000256" key="1">
    <source>
        <dbReference type="ARBA" id="ARBA00022676"/>
    </source>
</evidence>
<evidence type="ECO:0000259" key="3">
    <source>
        <dbReference type="Pfam" id="PF00535"/>
    </source>
</evidence>
<sequence length="333" mass="37988">MNSEKVSIIIPVYNVEPYLAECLNSAISQDHDNIEIIAIDDGSTDASRSILEAFRTRHDNITIKSIKNQGLSVARNTGLEIATGEYILFLDSDDFIEKHTVSTCLKAFREHQSDIVFFSAKIFFDGIDESTGKRFRGERALPLQNKSFSAQSFFNQSIKLGSYLVSACLYIYKRHELGDIKFYPGILHEDNLFTTRLLLENQHAKMVCISDKLYNRRVRPDSIMTQKKQEKHINGLLVVAEELLKLELAKENSEAGSALNQFIQTTLTIALDACRQAYGNNFPYHARKRLIVLFAQTRFKHKKVKSIVLSAFPELCTIKQSMKKILLLERPYP</sequence>
<organism evidence="4 5">
    <name type="scientific">Azotobacter beijerinckii</name>
    <dbReference type="NCBI Taxonomy" id="170623"/>
    <lineage>
        <taxon>Bacteria</taxon>
        <taxon>Pseudomonadati</taxon>
        <taxon>Pseudomonadota</taxon>
        <taxon>Gammaproteobacteria</taxon>
        <taxon>Pseudomonadales</taxon>
        <taxon>Pseudomonadaceae</taxon>
        <taxon>Azotobacter</taxon>
    </lineage>
</organism>
<evidence type="ECO:0000256" key="2">
    <source>
        <dbReference type="ARBA" id="ARBA00022679"/>
    </source>
</evidence>
<dbReference type="InterPro" id="IPR029044">
    <property type="entry name" value="Nucleotide-diphossugar_trans"/>
</dbReference>
<evidence type="ECO:0000313" key="5">
    <source>
        <dbReference type="Proteomes" id="UP000199250"/>
    </source>
</evidence>
<name>A0A1H6QRR6_9GAMM</name>
<keyword evidence="1" id="KW-0328">Glycosyltransferase</keyword>
<dbReference type="Gene3D" id="3.90.550.10">
    <property type="entry name" value="Spore Coat Polysaccharide Biosynthesis Protein SpsA, Chain A"/>
    <property type="match status" value="1"/>
</dbReference>
<evidence type="ECO:0000313" key="4">
    <source>
        <dbReference type="EMBL" id="SEI46498.1"/>
    </source>
</evidence>
<dbReference type="PANTHER" id="PTHR22916:SF51">
    <property type="entry name" value="GLYCOSYLTRANSFERASE EPSH-RELATED"/>
    <property type="match status" value="1"/>
</dbReference>
<dbReference type="Proteomes" id="UP000199250">
    <property type="component" value="Unassembled WGS sequence"/>
</dbReference>
<reference evidence="4 5" key="1">
    <citation type="submission" date="2016-10" db="EMBL/GenBank/DDBJ databases">
        <authorList>
            <person name="de Groot N.N."/>
        </authorList>
    </citation>
    <scope>NUCLEOTIDE SEQUENCE [LARGE SCALE GENOMIC DNA]</scope>
    <source>
        <strain evidence="4 5">DSM 373</strain>
    </source>
</reference>
<protein>
    <submittedName>
        <fullName evidence="4">Glycosyltransferase involved in cell wall bisynthesis</fullName>
    </submittedName>
</protein>
<dbReference type="Pfam" id="PF00535">
    <property type="entry name" value="Glycos_transf_2"/>
    <property type="match status" value="1"/>
</dbReference>
<feature type="domain" description="Glycosyltransferase 2-like" evidence="3">
    <location>
        <begin position="7"/>
        <end position="139"/>
    </location>
</feature>
<dbReference type="InterPro" id="IPR001173">
    <property type="entry name" value="Glyco_trans_2-like"/>
</dbReference>
<dbReference type="AlphaFoldDB" id="A0A1H6QRR6"/>
<keyword evidence="2 4" id="KW-0808">Transferase</keyword>
<gene>
    <name evidence="4" type="ORF">SAMN04244572_00396</name>
</gene>
<dbReference type="OrthoDB" id="8742915at2"/>
<accession>A0A1H6QRR6</accession>
<dbReference type="GO" id="GO:0016758">
    <property type="term" value="F:hexosyltransferase activity"/>
    <property type="evidence" value="ECO:0007669"/>
    <property type="project" value="UniProtKB-ARBA"/>
</dbReference>
<dbReference type="RefSeq" id="WP_090729523.1">
    <property type="nucleotide sequence ID" value="NZ_FNYQ01000004.1"/>
</dbReference>
<dbReference type="EMBL" id="FNYQ01000004">
    <property type="protein sequence ID" value="SEI46498.1"/>
    <property type="molecule type" value="Genomic_DNA"/>
</dbReference>
<dbReference type="CDD" id="cd00761">
    <property type="entry name" value="Glyco_tranf_GTA_type"/>
    <property type="match status" value="1"/>
</dbReference>
<dbReference type="SUPFAM" id="SSF53448">
    <property type="entry name" value="Nucleotide-diphospho-sugar transferases"/>
    <property type="match status" value="1"/>
</dbReference>
<proteinExistence type="predicted"/>
<dbReference type="PANTHER" id="PTHR22916">
    <property type="entry name" value="GLYCOSYLTRANSFERASE"/>
    <property type="match status" value="1"/>
</dbReference>